<comment type="subcellular location">
    <subcellularLocation>
        <location evidence="5">Cytoplasm</location>
        <location evidence="5">Cytoskeleton</location>
        <location evidence="5">Microtubule organizing center</location>
    </subcellularLocation>
</comment>
<dbReference type="Pfam" id="PF17681">
    <property type="entry name" value="GCP_N_terminal"/>
    <property type="match status" value="1"/>
</dbReference>
<dbReference type="GO" id="GO:0044732">
    <property type="term" value="C:mitotic spindle pole body"/>
    <property type="evidence" value="ECO:0007669"/>
    <property type="project" value="TreeGrafter"/>
</dbReference>
<keyword evidence="3 5" id="KW-0493">Microtubule</keyword>
<dbReference type="Proteomes" id="UP000189911">
    <property type="component" value="Chromosome C"/>
</dbReference>
<dbReference type="Pfam" id="PF04130">
    <property type="entry name" value="GCP_C_terminal"/>
    <property type="match status" value="1"/>
</dbReference>
<feature type="domain" description="Gamma tubulin complex component protein N-terminal" evidence="7">
    <location>
        <begin position="57"/>
        <end position="374"/>
    </location>
</feature>
<gene>
    <name evidence="8" type="ORF">LANO_0C08130G</name>
</gene>
<evidence type="ECO:0000256" key="3">
    <source>
        <dbReference type="ARBA" id="ARBA00022701"/>
    </source>
</evidence>
<dbReference type="GO" id="GO:0031122">
    <property type="term" value="P:cytoplasmic microtubule organization"/>
    <property type="evidence" value="ECO:0007669"/>
    <property type="project" value="TreeGrafter"/>
</dbReference>
<evidence type="ECO:0000256" key="4">
    <source>
        <dbReference type="ARBA" id="ARBA00023212"/>
    </source>
</evidence>
<dbReference type="PANTHER" id="PTHR19302">
    <property type="entry name" value="GAMMA TUBULIN COMPLEX PROTEIN"/>
    <property type="match status" value="1"/>
</dbReference>
<dbReference type="EMBL" id="LT598446">
    <property type="protein sequence ID" value="SCU86480.1"/>
    <property type="molecule type" value="Genomic_DNA"/>
</dbReference>
<name>A0A1G4J925_9SACH</name>
<evidence type="ECO:0000256" key="1">
    <source>
        <dbReference type="ARBA" id="ARBA00010337"/>
    </source>
</evidence>
<sequence length="802" mass="93907">MEVRNHVQDVCLIESAPGNTFLSRLVNFQPLTNSQVKVKSYPLDQIKNHRVQESLVVRDLLLVLVGLEGVYIRYNNSYDPRIGSEDEIRGPDFKIAKNMDPSLKSFAKWIVKFGKIYVVLTRFSERFTDPVYGAVLHRLCFEIRQFLSNEYMRCIVETAETEFETNTQFSIRELGQLLTQNCVFKAQLLHELVQEIMQEMNRRAMMDREEADFQNFIQDLRKEKETVQSSVRSDRTTSVLFMTDSRINLHARGGVILQLVEDKLKSNWGNQRNVDFLQNLFWNISAQYCTMLEKWLTNGSLEDPYDEFMVSDTTKAAPNQTSVALNSLNSERLWDTQYVIRKDGLMNQLNSGDVAFKILMTGKLLNLFRTCCNLQGLDGVWPLGNSGPLTKLPQGTQLTLYVDVHYERANKLAWSLFYEGYNLPRALQEIHQNFLLYNIPTFFRKFFNRSLVELTKVRSDAVQEKLQVSFQEYQKSRCEEPHNVILPLLNLQLDKRTFYRIIEQFSSETTSEKDNADLLQARDFGNLRDMLLQNLNMQDRNETTASQSKESQYSVHHLQFEILVPFPLNTLVSKTCVVQYQMIQRYLLLLHYYNKILQDTWLEINKNKVWRHAGFGMNVKRWIRRCRVVHFRMAQFMKFMLEYTSQDVIQGGWVTLEPQLRNSRAAGFDYYHSQAALQDFLTQLMSHSLLTNASLVRLLIQITDIVHRFCKFVTSLRKTLCLLDIRLFSSYQAQLPDGDQYDEQMALQKLQELQDYLDLIWDSFTQHRNAFAEGVFYYCDHGSVRSGENPVLYLVERLKSLE</sequence>
<dbReference type="AlphaFoldDB" id="A0A1G4J925"/>
<dbReference type="PANTHER" id="PTHR19302:SF13">
    <property type="entry name" value="GAMMA-TUBULIN COMPLEX COMPONENT 2"/>
    <property type="match status" value="1"/>
</dbReference>
<dbReference type="GO" id="GO:0000278">
    <property type="term" value="P:mitotic cell cycle"/>
    <property type="evidence" value="ECO:0007669"/>
    <property type="project" value="TreeGrafter"/>
</dbReference>
<keyword evidence="9" id="KW-1185">Reference proteome</keyword>
<dbReference type="GO" id="GO:0051011">
    <property type="term" value="F:microtubule minus-end binding"/>
    <property type="evidence" value="ECO:0007669"/>
    <property type="project" value="TreeGrafter"/>
</dbReference>
<dbReference type="GO" id="GO:0043015">
    <property type="term" value="F:gamma-tubulin binding"/>
    <property type="evidence" value="ECO:0007669"/>
    <property type="project" value="InterPro"/>
</dbReference>
<dbReference type="GO" id="GO:0005874">
    <property type="term" value="C:microtubule"/>
    <property type="evidence" value="ECO:0007669"/>
    <property type="project" value="UniProtKB-KW"/>
</dbReference>
<keyword evidence="2 5" id="KW-0963">Cytoplasm</keyword>
<dbReference type="Gene3D" id="1.20.120.1900">
    <property type="entry name" value="Gamma-tubulin complex, C-terminal domain"/>
    <property type="match status" value="1"/>
</dbReference>
<dbReference type="GO" id="GO:0000930">
    <property type="term" value="C:gamma-tubulin complex"/>
    <property type="evidence" value="ECO:0007669"/>
    <property type="project" value="TreeGrafter"/>
</dbReference>
<feature type="domain" description="Gamma tubulin complex component C-terminal" evidence="6">
    <location>
        <begin position="433"/>
        <end position="774"/>
    </location>
</feature>
<dbReference type="GO" id="GO:0051225">
    <property type="term" value="P:spindle assembly"/>
    <property type="evidence" value="ECO:0007669"/>
    <property type="project" value="TreeGrafter"/>
</dbReference>
<dbReference type="InterPro" id="IPR040457">
    <property type="entry name" value="GCP_C"/>
</dbReference>
<proteinExistence type="inferred from homology"/>
<dbReference type="GO" id="GO:0051321">
    <property type="term" value="P:meiotic cell cycle"/>
    <property type="evidence" value="ECO:0007669"/>
    <property type="project" value="TreeGrafter"/>
</dbReference>
<dbReference type="InterPro" id="IPR041470">
    <property type="entry name" value="GCP_N"/>
</dbReference>
<dbReference type="InterPro" id="IPR042241">
    <property type="entry name" value="GCP_C_sf"/>
</dbReference>
<evidence type="ECO:0000259" key="6">
    <source>
        <dbReference type="Pfam" id="PF04130"/>
    </source>
</evidence>
<dbReference type="InterPro" id="IPR007259">
    <property type="entry name" value="GCP"/>
</dbReference>
<comment type="similarity">
    <text evidence="1 5">Belongs to the TUBGCP family.</text>
</comment>
<evidence type="ECO:0000313" key="9">
    <source>
        <dbReference type="Proteomes" id="UP000189911"/>
    </source>
</evidence>
<keyword evidence="4 5" id="KW-0206">Cytoskeleton</keyword>
<evidence type="ECO:0000313" key="8">
    <source>
        <dbReference type="EMBL" id="SCU86480.1"/>
    </source>
</evidence>
<organism evidence="8 9">
    <name type="scientific">Lachancea nothofagi CBS 11611</name>
    <dbReference type="NCBI Taxonomy" id="1266666"/>
    <lineage>
        <taxon>Eukaryota</taxon>
        <taxon>Fungi</taxon>
        <taxon>Dikarya</taxon>
        <taxon>Ascomycota</taxon>
        <taxon>Saccharomycotina</taxon>
        <taxon>Saccharomycetes</taxon>
        <taxon>Saccharomycetales</taxon>
        <taxon>Saccharomycetaceae</taxon>
        <taxon>Lachancea</taxon>
    </lineage>
</organism>
<protein>
    <recommendedName>
        <fullName evidence="5">Spindle pole body component</fullName>
    </recommendedName>
</protein>
<dbReference type="GO" id="GO:0007020">
    <property type="term" value="P:microtubule nucleation"/>
    <property type="evidence" value="ECO:0007669"/>
    <property type="project" value="InterPro"/>
</dbReference>
<evidence type="ECO:0000256" key="2">
    <source>
        <dbReference type="ARBA" id="ARBA00022490"/>
    </source>
</evidence>
<reference evidence="9" key="1">
    <citation type="submission" date="2016-03" db="EMBL/GenBank/DDBJ databases">
        <authorList>
            <person name="Devillers Hugo."/>
        </authorList>
    </citation>
    <scope>NUCLEOTIDE SEQUENCE [LARGE SCALE GENOMIC DNA]</scope>
</reference>
<dbReference type="OrthoDB" id="2192946at2759"/>
<dbReference type="GO" id="GO:0000922">
    <property type="term" value="C:spindle pole"/>
    <property type="evidence" value="ECO:0007669"/>
    <property type="project" value="InterPro"/>
</dbReference>
<evidence type="ECO:0000259" key="7">
    <source>
        <dbReference type="Pfam" id="PF17681"/>
    </source>
</evidence>
<evidence type="ECO:0000256" key="5">
    <source>
        <dbReference type="RuleBase" id="RU363050"/>
    </source>
</evidence>
<accession>A0A1G4J925</accession>